<dbReference type="InterPro" id="IPR000679">
    <property type="entry name" value="Znf_GATA"/>
</dbReference>
<dbReference type="Proteomes" id="UP000193560">
    <property type="component" value="Unassembled WGS sequence"/>
</dbReference>
<sequence length="646" mass="70575">MKRHLYCSTIQQGGDTTDSFDIDRVCALSSPEGSEALLPSSETPHSSFPLVMSHDQSSLSSPGNHTATPATPGNTIGTSIALPPKKRKKRRIVRHSVIFTLAKECDPHYDLSSLPADSGCFYVFPRNTLIDVTNDLAPFQIICTFHLFKSSSILRRCSKISNASSLPSLHAHYQTKLEGLAAICDTNNHLVSATRYASVQLDELPQVDSEYQLFNVEISSASGDICHSLKETVADYQTLCQKMAKLLQVHNQHLTAYKNERTCYPEYLPTSTLPSIAHGTSHHLKTEGIIDNARSLCNQRQKLCHEEQQCDVDIQNGTNIPNHSNTIKRQHNMKKHGQQNGGKVTKRPYNRRKNNHSGSSVNSETKADACVKEGCGVSATKKKTKRMSVSRGKESSNPANTRQCFYCGVTETPMWRRGPEGGGTLCNACGVKWKNGKILATDSTNVVVDTDQKYNSGTKLNNSEHTSSKRKSLTSNTMKEKRTKYDHIDSTTDDLIMDNESKDLRLHEYSDASTPPDHHLQSYKASSSIAIDVMDSLTMDCTASTTKYIIPTTTSTSDDNSVISSTTLSSSSSSSSSSSEFIHNSPPLAASIASSTKSSPPTSMNSRKHQPTMLTDNLVLEGSTVSLTPGADDVEAAALLTLLSQS</sequence>
<dbReference type="GO" id="GO:0043565">
    <property type="term" value="F:sequence-specific DNA binding"/>
    <property type="evidence" value="ECO:0007669"/>
    <property type="project" value="InterPro"/>
</dbReference>
<dbReference type="Gene3D" id="3.30.50.10">
    <property type="entry name" value="Erythroid Transcription Factor GATA-1, subunit A"/>
    <property type="match status" value="1"/>
</dbReference>
<dbReference type="CDD" id="cd00202">
    <property type="entry name" value="ZnF_GATA"/>
    <property type="match status" value="1"/>
</dbReference>
<proteinExistence type="predicted"/>
<comment type="caution">
    <text evidence="7">The sequence shown here is derived from an EMBL/GenBank/DDBJ whole genome shotgun (WGS) entry which is preliminary data.</text>
</comment>
<reference evidence="7 8" key="1">
    <citation type="submission" date="2016-07" db="EMBL/GenBank/DDBJ databases">
        <title>Pervasive Adenine N6-methylation of Active Genes in Fungi.</title>
        <authorList>
            <consortium name="DOE Joint Genome Institute"/>
            <person name="Mondo S.J."/>
            <person name="Dannebaum R.O."/>
            <person name="Kuo R.C."/>
            <person name="Labutti K."/>
            <person name="Haridas S."/>
            <person name="Kuo A."/>
            <person name="Salamov A."/>
            <person name="Ahrendt S.R."/>
            <person name="Lipzen A."/>
            <person name="Sullivan W."/>
            <person name="Andreopoulos W.B."/>
            <person name="Clum A."/>
            <person name="Lindquist E."/>
            <person name="Daum C."/>
            <person name="Ramamoorthy G.K."/>
            <person name="Gryganskyi A."/>
            <person name="Culley D."/>
            <person name="Magnuson J.K."/>
            <person name="James T.Y."/>
            <person name="O'Malley M.A."/>
            <person name="Stajich J.E."/>
            <person name="Spatafora J.W."/>
            <person name="Visel A."/>
            <person name="Grigoriev I.V."/>
        </authorList>
    </citation>
    <scope>NUCLEOTIDE SEQUENCE [LARGE SCALE GENOMIC DNA]</scope>
    <source>
        <strain evidence="7 8">NRRL 1336</strain>
    </source>
</reference>
<feature type="compositionally biased region" description="Polar residues" evidence="5">
    <location>
        <begin position="592"/>
        <end position="605"/>
    </location>
</feature>
<evidence type="ECO:0000313" key="8">
    <source>
        <dbReference type="Proteomes" id="UP000193560"/>
    </source>
</evidence>
<feature type="compositionally biased region" description="Polar residues" evidence="5">
    <location>
        <begin position="454"/>
        <end position="465"/>
    </location>
</feature>
<dbReference type="PROSITE" id="PS50114">
    <property type="entry name" value="GATA_ZN_FINGER_2"/>
    <property type="match status" value="1"/>
</dbReference>
<dbReference type="SMART" id="SM00401">
    <property type="entry name" value="ZnF_GATA"/>
    <property type="match status" value="1"/>
</dbReference>
<dbReference type="Pfam" id="PF00320">
    <property type="entry name" value="GATA"/>
    <property type="match status" value="1"/>
</dbReference>
<accession>A0A1X2IBH5</accession>
<keyword evidence="8" id="KW-1185">Reference proteome</keyword>
<feature type="compositionally biased region" description="Basic residues" evidence="5">
    <location>
        <begin position="344"/>
        <end position="355"/>
    </location>
</feature>
<name>A0A1X2IBH5_9FUNG</name>
<dbReference type="InterPro" id="IPR013088">
    <property type="entry name" value="Znf_NHR/GATA"/>
</dbReference>
<evidence type="ECO:0000256" key="4">
    <source>
        <dbReference type="PROSITE-ProRule" id="PRU00094"/>
    </source>
</evidence>
<feature type="region of interest" description="Disordered" evidence="5">
    <location>
        <begin position="315"/>
        <end position="365"/>
    </location>
</feature>
<dbReference type="STRING" id="90262.A0A1X2IBH5"/>
<evidence type="ECO:0000313" key="7">
    <source>
        <dbReference type="EMBL" id="ORZ13297.1"/>
    </source>
</evidence>
<evidence type="ECO:0000256" key="1">
    <source>
        <dbReference type="ARBA" id="ARBA00022723"/>
    </source>
</evidence>
<dbReference type="AlphaFoldDB" id="A0A1X2IBH5"/>
<gene>
    <name evidence="7" type="ORF">BCR42DRAFT_439720</name>
</gene>
<feature type="region of interest" description="Disordered" evidence="5">
    <location>
        <begin position="33"/>
        <end position="81"/>
    </location>
</feature>
<evidence type="ECO:0000256" key="5">
    <source>
        <dbReference type="SAM" id="MobiDB-lite"/>
    </source>
</evidence>
<organism evidence="7 8">
    <name type="scientific">Absidia repens</name>
    <dbReference type="NCBI Taxonomy" id="90262"/>
    <lineage>
        <taxon>Eukaryota</taxon>
        <taxon>Fungi</taxon>
        <taxon>Fungi incertae sedis</taxon>
        <taxon>Mucoromycota</taxon>
        <taxon>Mucoromycotina</taxon>
        <taxon>Mucoromycetes</taxon>
        <taxon>Mucorales</taxon>
        <taxon>Cunninghamellaceae</taxon>
        <taxon>Absidia</taxon>
    </lineage>
</organism>
<dbReference type="GO" id="GO:0008270">
    <property type="term" value="F:zinc ion binding"/>
    <property type="evidence" value="ECO:0007669"/>
    <property type="project" value="UniProtKB-KW"/>
</dbReference>
<feature type="compositionally biased region" description="Polar residues" evidence="5">
    <location>
        <begin position="315"/>
        <end position="325"/>
    </location>
</feature>
<dbReference type="OrthoDB" id="2162994at2759"/>
<feature type="domain" description="GATA-type" evidence="6">
    <location>
        <begin position="398"/>
        <end position="434"/>
    </location>
</feature>
<keyword evidence="3" id="KW-0862">Zinc</keyword>
<feature type="region of interest" description="Disordered" evidence="5">
    <location>
        <begin position="454"/>
        <end position="486"/>
    </location>
</feature>
<evidence type="ECO:0000256" key="2">
    <source>
        <dbReference type="ARBA" id="ARBA00022771"/>
    </source>
</evidence>
<evidence type="ECO:0000256" key="3">
    <source>
        <dbReference type="ARBA" id="ARBA00022833"/>
    </source>
</evidence>
<evidence type="ECO:0000259" key="6">
    <source>
        <dbReference type="PROSITE" id="PS50114"/>
    </source>
</evidence>
<dbReference type="EMBL" id="MCGE01000017">
    <property type="protein sequence ID" value="ORZ13297.1"/>
    <property type="molecule type" value="Genomic_DNA"/>
</dbReference>
<keyword evidence="1" id="KW-0479">Metal-binding</keyword>
<keyword evidence="2 4" id="KW-0863">Zinc-finger</keyword>
<dbReference type="GO" id="GO:0006355">
    <property type="term" value="P:regulation of DNA-templated transcription"/>
    <property type="evidence" value="ECO:0007669"/>
    <property type="project" value="InterPro"/>
</dbReference>
<feature type="compositionally biased region" description="Polar residues" evidence="5">
    <location>
        <begin position="54"/>
        <end position="78"/>
    </location>
</feature>
<feature type="region of interest" description="Disordered" evidence="5">
    <location>
        <begin position="551"/>
        <end position="612"/>
    </location>
</feature>
<protein>
    <recommendedName>
        <fullName evidence="6">GATA-type domain-containing protein</fullName>
    </recommendedName>
</protein>
<feature type="compositionally biased region" description="Low complexity" evidence="5">
    <location>
        <begin position="564"/>
        <end position="579"/>
    </location>
</feature>
<feature type="compositionally biased region" description="Basic residues" evidence="5">
    <location>
        <begin position="326"/>
        <end position="337"/>
    </location>
</feature>
<dbReference type="PANTHER" id="PTHR45658">
    <property type="entry name" value="GATA TRANSCRIPTION FACTOR"/>
    <property type="match status" value="1"/>
</dbReference>
<dbReference type="InterPro" id="IPR051140">
    <property type="entry name" value="GATA_TF"/>
</dbReference>
<dbReference type="SUPFAM" id="SSF57716">
    <property type="entry name" value="Glucocorticoid receptor-like (DNA-binding domain)"/>
    <property type="match status" value="1"/>
</dbReference>